<keyword evidence="1" id="KW-0067">ATP-binding</keyword>
<reference evidence="1 2" key="1">
    <citation type="submission" date="2024-09" db="EMBL/GenBank/DDBJ databases">
        <authorList>
            <person name="Sun Q."/>
            <person name="Mori K."/>
        </authorList>
    </citation>
    <scope>NUCLEOTIDE SEQUENCE [LARGE SCALE GENOMIC DNA]</scope>
    <source>
        <strain evidence="1 2">TBRC 7907</strain>
    </source>
</reference>
<protein>
    <submittedName>
        <fullName evidence="1">ATP-binding protein</fullName>
    </submittedName>
</protein>
<dbReference type="GO" id="GO:0005524">
    <property type="term" value="F:ATP binding"/>
    <property type="evidence" value="ECO:0007669"/>
    <property type="project" value="UniProtKB-KW"/>
</dbReference>
<dbReference type="Gene3D" id="3.40.50.300">
    <property type="entry name" value="P-loop containing nucleotide triphosphate hydrolases"/>
    <property type="match status" value="1"/>
</dbReference>
<dbReference type="SUPFAM" id="SSF52540">
    <property type="entry name" value="P-loop containing nucleoside triphosphate hydrolases"/>
    <property type="match status" value="1"/>
</dbReference>
<dbReference type="InterPro" id="IPR027417">
    <property type="entry name" value="P-loop_NTPase"/>
</dbReference>
<comment type="caution">
    <text evidence="1">The sequence shown here is derived from an EMBL/GenBank/DDBJ whole genome shotgun (WGS) entry which is preliminary data.</text>
</comment>
<evidence type="ECO:0000313" key="2">
    <source>
        <dbReference type="Proteomes" id="UP001589693"/>
    </source>
</evidence>
<proteinExistence type="predicted"/>
<organism evidence="1 2">
    <name type="scientific">Allokutzneria oryzae</name>
    <dbReference type="NCBI Taxonomy" id="1378989"/>
    <lineage>
        <taxon>Bacteria</taxon>
        <taxon>Bacillati</taxon>
        <taxon>Actinomycetota</taxon>
        <taxon>Actinomycetes</taxon>
        <taxon>Pseudonocardiales</taxon>
        <taxon>Pseudonocardiaceae</taxon>
        <taxon>Allokutzneria</taxon>
    </lineage>
</organism>
<dbReference type="EMBL" id="JBHLZU010000012">
    <property type="protein sequence ID" value="MFB9905476.1"/>
    <property type="molecule type" value="Genomic_DNA"/>
</dbReference>
<gene>
    <name evidence="1" type="ORF">ACFFQA_16195</name>
</gene>
<dbReference type="Proteomes" id="UP001589693">
    <property type="component" value="Unassembled WGS sequence"/>
</dbReference>
<keyword evidence="1" id="KW-0547">Nucleotide-binding</keyword>
<sequence length="662" mass="71808">MIMTTLEAGHPAGRTPVRRTTIGDSLVSRQLSRFVGRAAEIAVFGQALAGTLDRTVLFVHGPGGLGKTSLLRVMRRLATEAGRRCHWVDARSLAPVPGAVADALAGARARGGEPAPVVFIDSFERIGACGRTLRQDVLPQLDKDSVVVIGGRRPPDSGWRLDGWDQVVAQLPLAALEQADALALLAAHGITDGAVAGRLGTWAAGSPLALTLAAGAYLATGETRPQPTTVSALFEVVTEAELDPAFHDALTVCAIAREVTVELLRQTLPNSAEAAFAWLAERSFVDSYGDALALHDVVRMPVLARVRDRRPERVTQLKRVLCDHFYGRAVAGDAGALVDLAHLVDTPEIRWGYRWEGSSRFHTDRVRPGDAEVVGRELTARGHREWWAASEPYYAGRPANVTVARDAAGSPVGHAIFLTSSALPACERSDPFGARLLRHALRLSPDGRAVVWRDTVDLVGDGSQVLAMLNLSVVLRMEVRNPRYALVPAFSHNHRVRAFCSTMGGRQVPELETVFDGRRVLVYLIDYGPGGLYVTQRDVVYRELGLEPPAAGRGFTAADVRAALESFATVGELAESPLARGVGSRERADHVRALLRSAVDLEFGETAHEAQLRTALVRRFFDARESHDKIARSMSLSRATYFRRLGEAVDRLSRHIVEAQQP</sequence>
<name>A0ABV6A0I4_9PSEU</name>
<evidence type="ECO:0000313" key="1">
    <source>
        <dbReference type="EMBL" id="MFB9905476.1"/>
    </source>
</evidence>
<accession>A0ABV6A0I4</accession>
<keyword evidence="2" id="KW-1185">Reference proteome</keyword>